<evidence type="ECO:0000313" key="2">
    <source>
        <dbReference type="Proteomes" id="UP000740605"/>
    </source>
</evidence>
<protein>
    <submittedName>
        <fullName evidence="1">Uncharacterized protein</fullName>
    </submittedName>
</protein>
<dbReference type="RefSeq" id="WP_215487642.1">
    <property type="nucleotide sequence ID" value="NZ_BAAAPJ010000006.1"/>
</dbReference>
<organism evidence="1 2">
    <name type="scientific">Microbacterium flavum</name>
    <dbReference type="NCBI Taxonomy" id="415216"/>
    <lineage>
        <taxon>Bacteria</taxon>
        <taxon>Bacillati</taxon>
        <taxon>Actinomycetota</taxon>
        <taxon>Actinomycetes</taxon>
        <taxon>Micrococcales</taxon>
        <taxon>Microbacteriaceae</taxon>
        <taxon>Microbacterium</taxon>
    </lineage>
</organism>
<dbReference type="Proteomes" id="UP000740605">
    <property type="component" value="Unassembled WGS sequence"/>
</dbReference>
<reference evidence="1 2" key="1">
    <citation type="submission" date="2021-03" db="EMBL/GenBank/DDBJ databases">
        <title>Microbacterium pauli sp. nov., isolated from microfiltered milk.</title>
        <authorList>
            <person name="Bellassi P."/>
            <person name="Fontana A."/>
            <person name="Callegari M.L."/>
            <person name="Lorenzo M."/>
            <person name="Cappa F."/>
        </authorList>
    </citation>
    <scope>NUCLEOTIDE SEQUENCE [LARGE SCALE GENOMIC DNA]</scope>
    <source>
        <strain evidence="1 2">DSM 18909</strain>
    </source>
</reference>
<name>A0ABS5XV48_9MICO</name>
<comment type="caution">
    <text evidence="1">The sequence shown here is derived from an EMBL/GenBank/DDBJ whole genome shotgun (WGS) entry which is preliminary data.</text>
</comment>
<proteinExistence type="predicted"/>
<sequence>MELTTDQADELIVNTALAAMYHNDDYAALEESAGLHAAVTAALEPLVDVEITADERESLRVLCARAIAVPTAWRLTFLDTVLAATPDAP</sequence>
<keyword evidence="2" id="KW-1185">Reference proteome</keyword>
<evidence type="ECO:0000313" key="1">
    <source>
        <dbReference type="EMBL" id="MBT8798409.1"/>
    </source>
</evidence>
<accession>A0ABS5XV48</accession>
<gene>
    <name evidence="1" type="ORF">J0P97_10035</name>
</gene>
<dbReference type="EMBL" id="JAFLHG010000008">
    <property type="protein sequence ID" value="MBT8798409.1"/>
    <property type="molecule type" value="Genomic_DNA"/>
</dbReference>